<accession>A0A0J9XX81</accession>
<proteinExistence type="predicted"/>
<protein>
    <submittedName>
        <fullName evidence="1">Bm1379</fullName>
    </submittedName>
</protein>
<dbReference type="WormBase" id="Bm1379">
    <property type="protein sequence ID" value="BM41908"/>
    <property type="gene ID" value="WBGene00221640"/>
</dbReference>
<reference evidence="1" key="1">
    <citation type="journal article" date="2007" name="Science">
        <title>Draft genome of the filarial nematode parasite Brugia malayi.</title>
        <authorList>
            <person name="Ghedin E."/>
            <person name="Wang S."/>
            <person name="Spiro D."/>
            <person name="Caler E."/>
            <person name="Zhao Q."/>
            <person name="Crabtree J."/>
            <person name="Allen J.E."/>
            <person name="Delcher A.L."/>
            <person name="Guiliano D.B."/>
            <person name="Miranda-Saavedra D."/>
            <person name="Angiuoli S.V."/>
            <person name="Creasy T."/>
            <person name="Amedeo P."/>
            <person name="Haas B."/>
            <person name="El-Sayed N.M."/>
            <person name="Wortman J.R."/>
            <person name="Feldblyum T."/>
            <person name="Tallon L."/>
            <person name="Schatz M."/>
            <person name="Shumway M."/>
            <person name="Koo H."/>
            <person name="Salzberg S.L."/>
            <person name="Schobel S."/>
            <person name="Pertea M."/>
            <person name="Pop M."/>
            <person name="White O."/>
            <person name="Barton G.J."/>
            <person name="Carlow C.K."/>
            <person name="Crawford M.J."/>
            <person name="Daub J."/>
            <person name="Dimmic M.W."/>
            <person name="Estes C.F."/>
            <person name="Foster J.M."/>
            <person name="Ganatra M."/>
            <person name="Gregory W.F."/>
            <person name="Johnson N.M."/>
            <person name="Jin J."/>
            <person name="Komuniecki R."/>
            <person name="Korf I."/>
            <person name="Kumar S."/>
            <person name="Laney S."/>
            <person name="Li B.W."/>
            <person name="Li W."/>
            <person name="Lindblom T.H."/>
            <person name="Lustigman S."/>
            <person name="Ma D."/>
            <person name="Maina C.V."/>
            <person name="Martin D.M."/>
            <person name="McCarter J.P."/>
            <person name="McReynolds L."/>
            <person name="Mitreva M."/>
            <person name="Nutman T.B."/>
            <person name="Parkinson J."/>
            <person name="Peregrin-Alvarez J.M."/>
            <person name="Poole C."/>
            <person name="Ren Q."/>
            <person name="Saunders L."/>
            <person name="Sluder A.E."/>
            <person name="Smith K."/>
            <person name="Stanke M."/>
            <person name="Unnasch T.R."/>
            <person name="Ware J."/>
            <person name="Wei A.D."/>
            <person name="Weil G."/>
            <person name="Williams D.J."/>
            <person name="Zhang Y."/>
            <person name="Williams S.A."/>
            <person name="Fraser-Liggett C."/>
            <person name="Slatko B."/>
            <person name="Blaxter M.L."/>
            <person name="Scott A.L."/>
        </authorList>
    </citation>
    <scope>NUCLEOTIDE SEQUENCE</scope>
    <source>
        <strain evidence="1">FR3</strain>
    </source>
</reference>
<organism evidence="1">
    <name type="scientific">Brugia malayi</name>
    <name type="common">Filarial nematode worm</name>
    <dbReference type="NCBI Taxonomy" id="6279"/>
    <lineage>
        <taxon>Eukaryota</taxon>
        <taxon>Metazoa</taxon>
        <taxon>Ecdysozoa</taxon>
        <taxon>Nematoda</taxon>
        <taxon>Chromadorea</taxon>
        <taxon>Rhabditida</taxon>
        <taxon>Spirurina</taxon>
        <taxon>Spiruromorpha</taxon>
        <taxon>Filarioidea</taxon>
        <taxon>Onchocercidae</taxon>
        <taxon>Brugia</taxon>
    </lineage>
</organism>
<evidence type="ECO:0000313" key="2">
    <source>
        <dbReference type="WormBase" id="Bm1379"/>
    </source>
</evidence>
<name>A0A0J9XX81_BRUMA</name>
<gene>
    <name evidence="1 2" type="ORF">Bm1379</name>
    <name evidence="1" type="ORF">BM_Bm1379</name>
</gene>
<dbReference type="OMA" id="ITYCGRA"/>
<dbReference type="AlphaFoldDB" id="A0A0J9XX81"/>
<sequence>MSKLIVYLAFITYCGRAANQRNRVAAADLIIDHKADKLWDDGIIMETKQVEESTLMNYDTMEDGRLFILDEKSLLLMTNTVNLIKWK</sequence>
<evidence type="ECO:0000313" key="1">
    <source>
        <dbReference type="EMBL" id="CDP97134.1"/>
    </source>
</evidence>
<dbReference type="EMBL" id="LN856971">
    <property type="protein sequence ID" value="CDP97134.1"/>
    <property type="molecule type" value="Genomic_DNA"/>
</dbReference>
<reference evidence="1" key="2">
    <citation type="submission" date="2012-12" db="EMBL/GenBank/DDBJ databases">
        <authorList>
            <person name="Gao Y.W."/>
            <person name="Fan S.T."/>
            <person name="Sun H.T."/>
            <person name="Wang Z."/>
            <person name="Gao X.L."/>
            <person name="Li Y.G."/>
            <person name="Wang T.C."/>
            <person name="Zhang K."/>
            <person name="Xu W.W."/>
            <person name="Yu Z.J."/>
            <person name="Xia X.Z."/>
        </authorList>
    </citation>
    <scope>NUCLEOTIDE SEQUENCE</scope>
    <source>
        <strain evidence="1">FR3</strain>
    </source>
</reference>